<name>A0ABZ2V829_9RHOB</name>
<evidence type="ECO:0000259" key="1">
    <source>
        <dbReference type="PROSITE" id="PS51208"/>
    </source>
</evidence>
<dbReference type="InterPro" id="IPR036709">
    <property type="entry name" value="Autotransporte_beta_dom_sf"/>
</dbReference>
<reference evidence="3" key="1">
    <citation type="submission" date="2024-04" db="EMBL/GenBank/DDBJ databases">
        <title>Phylogenomic analyses of a clade within the roseobacter group suggest taxonomic reassignments of species of the genera Aestuariivita, Citreicella, Loktanella, Nautella, Pelagibaca, Ruegeria, Thalassobius, Thiobacimonas and Tropicibacter, and the proposal o.</title>
        <authorList>
            <person name="Jeon C.O."/>
        </authorList>
    </citation>
    <scope>NUCLEOTIDE SEQUENCE [LARGE SCALE GENOMIC DNA]</scope>
    <source>
        <strain evidence="3">BS5-3</strain>
    </source>
</reference>
<dbReference type="Proteomes" id="UP001440612">
    <property type="component" value="Chromosome"/>
</dbReference>
<dbReference type="SMART" id="SM00869">
    <property type="entry name" value="Autotransporter"/>
    <property type="match status" value="1"/>
</dbReference>
<protein>
    <submittedName>
        <fullName evidence="2">Autotransporter domain-containing protein</fullName>
    </submittedName>
</protein>
<evidence type="ECO:0000313" key="3">
    <source>
        <dbReference type="Proteomes" id="UP001440612"/>
    </source>
</evidence>
<proteinExistence type="predicted"/>
<dbReference type="Pfam" id="PF03797">
    <property type="entry name" value="Autotransporter"/>
    <property type="match status" value="1"/>
</dbReference>
<gene>
    <name evidence="2" type="ORF">AABB29_18165</name>
</gene>
<organism evidence="2 3">
    <name type="scientific">Yoonia phaeophyticola</name>
    <dbReference type="NCBI Taxonomy" id="3137369"/>
    <lineage>
        <taxon>Bacteria</taxon>
        <taxon>Pseudomonadati</taxon>
        <taxon>Pseudomonadota</taxon>
        <taxon>Alphaproteobacteria</taxon>
        <taxon>Rhodobacterales</taxon>
        <taxon>Paracoccaceae</taxon>
        <taxon>Yoonia</taxon>
    </lineage>
</organism>
<dbReference type="Gene3D" id="2.40.128.130">
    <property type="entry name" value="Autotransporter beta-domain"/>
    <property type="match status" value="1"/>
</dbReference>
<dbReference type="SUPFAM" id="SSF103515">
    <property type="entry name" value="Autotransporter"/>
    <property type="match status" value="1"/>
</dbReference>
<keyword evidence="3" id="KW-1185">Reference proteome</keyword>
<evidence type="ECO:0000313" key="2">
    <source>
        <dbReference type="EMBL" id="WZC48739.2"/>
    </source>
</evidence>
<dbReference type="PROSITE" id="PS51208">
    <property type="entry name" value="AUTOTRANSPORTER"/>
    <property type="match status" value="1"/>
</dbReference>
<feature type="domain" description="Autotransporter" evidence="1">
    <location>
        <begin position="402"/>
        <end position="670"/>
    </location>
</feature>
<sequence length="670" mass="66146">MSGTFDNSGTISAAVFGEAESAEATGLRVGSDLSQRLENSGMITAFAAATSSVSAIGLDLDGISGEFLNSGTISVSSVAESGEAYGYGLYSAGDVSGSLTNSGTVAASADAESYATIYGIYLSSGVSGELTNSGTITAFGVSQYSTAEAVGVSAIGTSAGVISNTGTIAAAATNSGSSEVGLYAVGANVSHLDTDGSFENSGIISAATDNVGSSSYASAYGVYVGDLDGTFSNTGTISATVNGVTNTSSAAVYGLYVGTFDGEITNAGTISVSGDAQDAYAIYLGGGTGTLNLSTDDDITGTISVAEHDVNLVADDSSTVFVFEDRDTATGVFDASVTNDTVAWFVEDEGGTAPIYAAVAAADIQLNNGSLAGIGALADGLSAGLPTGSAPEASRGHLSFDEGTPGFRPFVSANISTTEYDGVDQANAAEATIFDGTFGYAGQLASGLGVSVGAGVFSVDGSSGPNDYTSNGFFGGVTLGQDVGGFVLEGGVGFGAIGTENARGIDGSDDAEATIDSLFTTVHAGLSRGFAMDNGLSVTGFGQVRHTSLAVDEYEESGSIADATVDDYTTATTELKLGLEGAYAVGETGTVTGAVTYTSRVAGGDDDIDVTVFGATELLASTAADYSGAGAEIGYEMAFGTGGFLNIGLSQEFGDGATGPTAAAGISWSF</sequence>
<dbReference type="EMBL" id="CP150951">
    <property type="protein sequence ID" value="WZC48739.2"/>
    <property type="molecule type" value="Genomic_DNA"/>
</dbReference>
<dbReference type="RefSeq" id="WP_373636504.1">
    <property type="nucleotide sequence ID" value="NZ_CP150951.2"/>
</dbReference>
<dbReference type="InterPro" id="IPR005546">
    <property type="entry name" value="Autotransporte_beta"/>
</dbReference>
<accession>A0ABZ2V829</accession>